<evidence type="ECO:0000256" key="3">
    <source>
        <dbReference type="RuleBase" id="RU000682"/>
    </source>
</evidence>
<dbReference type="CDD" id="cd00086">
    <property type="entry name" value="homeodomain"/>
    <property type="match status" value="1"/>
</dbReference>
<name>A0AAF5D005_STRER</name>
<comment type="subcellular location">
    <subcellularLocation>
        <location evidence="1 2 3">Nucleus</location>
    </subcellularLocation>
</comment>
<dbReference type="Proteomes" id="UP000035681">
    <property type="component" value="Unplaced"/>
</dbReference>
<keyword evidence="5" id="KW-1185">Reference proteome</keyword>
<feature type="DNA-binding region" description="Homeobox" evidence="2">
    <location>
        <begin position="295"/>
        <end position="347"/>
    </location>
</feature>
<dbReference type="PANTHER" id="PTHR15116:SF16">
    <property type="entry name" value="DEFECTIVE PROVENTRICULUS, ISOFORM A"/>
    <property type="match status" value="1"/>
</dbReference>
<protein>
    <recommendedName>
        <fullName evidence="4">Homeobox domain-containing protein</fullName>
    </recommendedName>
</protein>
<evidence type="ECO:0000256" key="1">
    <source>
        <dbReference type="ARBA" id="ARBA00004123"/>
    </source>
</evidence>
<dbReference type="SMART" id="SM00389">
    <property type="entry name" value="HOX"/>
    <property type="match status" value="1"/>
</dbReference>
<dbReference type="InterPro" id="IPR009057">
    <property type="entry name" value="Homeodomain-like_sf"/>
</dbReference>
<dbReference type="AlphaFoldDB" id="A0AAF5D005"/>
<dbReference type="InterPro" id="IPR001356">
    <property type="entry name" value="HD"/>
</dbReference>
<dbReference type="GO" id="GO:0006338">
    <property type="term" value="P:chromatin remodeling"/>
    <property type="evidence" value="ECO:0007669"/>
    <property type="project" value="InterPro"/>
</dbReference>
<evidence type="ECO:0000256" key="2">
    <source>
        <dbReference type="PROSITE-ProRule" id="PRU00108"/>
    </source>
</evidence>
<dbReference type="GO" id="GO:0005634">
    <property type="term" value="C:nucleus"/>
    <property type="evidence" value="ECO:0007669"/>
    <property type="project" value="UniProtKB-SubCell"/>
</dbReference>
<keyword evidence="2 3" id="KW-0371">Homeobox</keyword>
<reference evidence="6" key="1">
    <citation type="submission" date="2024-02" db="UniProtKB">
        <authorList>
            <consortium name="WormBaseParasite"/>
        </authorList>
    </citation>
    <scope>IDENTIFICATION</scope>
</reference>
<dbReference type="SUPFAM" id="SSF46689">
    <property type="entry name" value="Homeodomain-like"/>
    <property type="match status" value="1"/>
</dbReference>
<dbReference type="WBParaSite" id="TCONS_00004393.p1">
    <property type="protein sequence ID" value="TCONS_00004393.p1"/>
    <property type="gene ID" value="XLOC_001772"/>
</dbReference>
<evidence type="ECO:0000313" key="6">
    <source>
        <dbReference type="WBParaSite" id="TCONS_00004393.p1"/>
    </source>
</evidence>
<proteinExistence type="predicted"/>
<keyword evidence="2 3" id="KW-0539">Nucleus</keyword>
<accession>A0AAF5D005</accession>
<dbReference type="GO" id="GO:0000978">
    <property type="term" value="F:RNA polymerase II cis-regulatory region sequence-specific DNA binding"/>
    <property type="evidence" value="ECO:0007669"/>
    <property type="project" value="TreeGrafter"/>
</dbReference>
<dbReference type="PROSITE" id="PS50071">
    <property type="entry name" value="HOMEOBOX_2"/>
    <property type="match status" value="1"/>
</dbReference>
<dbReference type="InterPro" id="IPR039673">
    <property type="entry name" value="SATB1/SATB2"/>
</dbReference>
<evidence type="ECO:0000313" key="5">
    <source>
        <dbReference type="Proteomes" id="UP000035681"/>
    </source>
</evidence>
<feature type="domain" description="Homeobox" evidence="4">
    <location>
        <begin position="293"/>
        <end position="346"/>
    </location>
</feature>
<dbReference type="PANTHER" id="PTHR15116">
    <property type="entry name" value="DNA-BINDING PROTEIN SATB FAMILY MEMBER"/>
    <property type="match status" value="1"/>
</dbReference>
<dbReference type="Pfam" id="PF00046">
    <property type="entry name" value="Homeodomain"/>
    <property type="match status" value="1"/>
</dbReference>
<keyword evidence="2 3" id="KW-0238">DNA-binding</keyword>
<organism evidence="5 6">
    <name type="scientific">Strongyloides stercoralis</name>
    <name type="common">Threadworm</name>
    <dbReference type="NCBI Taxonomy" id="6248"/>
    <lineage>
        <taxon>Eukaryota</taxon>
        <taxon>Metazoa</taxon>
        <taxon>Ecdysozoa</taxon>
        <taxon>Nematoda</taxon>
        <taxon>Chromadorea</taxon>
        <taxon>Rhabditida</taxon>
        <taxon>Tylenchina</taxon>
        <taxon>Panagrolaimomorpha</taxon>
        <taxon>Strongyloidoidea</taxon>
        <taxon>Strongyloididae</taxon>
        <taxon>Strongyloides</taxon>
    </lineage>
</organism>
<dbReference type="Gene3D" id="1.10.10.60">
    <property type="entry name" value="Homeodomain-like"/>
    <property type="match status" value="1"/>
</dbReference>
<evidence type="ECO:0000259" key="4">
    <source>
        <dbReference type="PROSITE" id="PS50071"/>
    </source>
</evidence>
<dbReference type="GO" id="GO:0000981">
    <property type="term" value="F:DNA-binding transcription factor activity, RNA polymerase II-specific"/>
    <property type="evidence" value="ECO:0007669"/>
    <property type="project" value="TreeGrafter"/>
</dbReference>
<sequence>FKMEYIDTKFIIKASLNLQNFNGNFFFETKIEKKINIPCDSQLKDVCSDVMNSIGLGHLSHLAKVSIKTCTSNYFTLDSLIPNLTVNMGSLKLIFGNSITIQIFVNGNADDFSQCELGKTLCCNLLQLIVKKYSSIKDCITDSSLKEIINELEKDSVKHFSYEYLQGLNTFVRDQLISLTKNDEEPTEMILPIKEEKKDILEMERLQKVNNDSNTNLYTLPEPSKFINDLINTELNETEQFNNQSPNLKKSFLKILNTSLSPKEVPETLFTPVKSHKYRSRITFDQHVETPVLEKWFSLTKKPSPLQLQQIADYLNDTASRPEDVRVTTQNVKIWFKNRRAKGRKSITDTHIHHLLTLTQKKTYQQSLEMEKVKINVVMEPILGTEKSINFSLFHKRIKRVVTLPSNILVKDVCKRIMTTMGCGDLSDYAQAVIFLPHSKTHNYDELLLNSSITIGSVKSVIGGAINIRISAKSKNETPDEMDTERTIYSNLIKLLVKEIPNIKNALTDPTVKDAIEAVNNNTISGLSHESLSKIHQTIENELTSSTFSQNNGNTIGKELCPITRTGQQLDPIPQKDCIEIHSEETCLLNSFTSPSNKSKVKKNKFLAKVRNIFNNHAHFRRSEIAFLNFWYVQDKNPSLFKCGEYAECLNVFSKRSPKLLISGHLIVKGLIIMFGSIPIRVIIEPILSFQYSIEYPILEKKLQMTVTINSNTLLKDLCQVILDQIGLGHIASYSEAYIQPPHSTDFVMTSRFKDIPVTIGKLEEMVGDTSVFKVAARGSVTDFSGIDYRNCTYRNLGIIEHINNSTLNEVSHHTLYEVNEMLEKEMNLLVNSEQTNSEVLHDTNKIGKEVSTIIVDINSNTGPKMESTSSSIINKFNFVPSENNNVSINLLSSLNNFNTKTENILTRPPPLTNIIDYDNECDSQKRIFNKVPLEMENTTISITLHILLNPQILSSQQTNENGIDMSLRINSNTLITNISHTIMSEIGLQQLTSYHEAYIQVPPANNFIHSSSFPDKTINIATLEAWIHDTPKIKVLITGIEGITDNEFNLMQFYNINYTFLQNNMINTIFNSTIEKINNLAILSYLLSNMDYTNNSYLTNENAILNEENGFINPLKLPNIEGTLMEAKKLEQACLPNDTHLSNNANVLFDSQECKGTHNTNNDVISEESIEDDSVDKIPKIRRKVKFDPKNELPILEYLLRTTKFPKTCKLKELANYFNLISNRLCYCKMECIIVNLIIEPILGSRTIPAGTIFQEYIQMTVTINSSTMIKDACYVLMRRIGLEHLVNSSEAFIKCPRNNCFTSIYCFPNPTASVGNLETWNREYLTVKISVKGNIQDFSGFEGRNSIYRNLLFLLLKKYPFIANEETNPVVREAIKRIEDNSLLFLKHTSLLSINEVLERELSFVTRNIPRTCPPIHSFNKNCKTGNSPSPRSVESTIDCNFESGNVSTPSVHSLTAPATLEYENGYNSVAQSIDESSPVRNFDNNNRIISKTVLKRTPRSQPRVKFDPKTETPILKEWYKITKIPSSNQLKQFADHLNQTSNRTVIEELRKNVSELIYNIIIIQTLMILLNNNF</sequence>